<comment type="caution">
    <text evidence="7">Lacks conserved residue(s) required for the propagation of feature annotation.</text>
</comment>
<dbReference type="InterPro" id="IPR004681">
    <property type="entry name" value="TRAP_DctM"/>
</dbReference>
<feature type="transmembrane region" description="Helical" evidence="7">
    <location>
        <begin position="286"/>
        <end position="305"/>
    </location>
</feature>
<dbReference type="Proteomes" id="UP000026714">
    <property type="component" value="Unassembled WGS sequence"/>
</dbReference>
<dbReference type="STRING" id="34103.SAMN05421778_109100"/>
<evidence type="ECO:0000256" key="5">
    <source>
        <dbReference type="ARBA" id="ARBA00022989"/>
    </source>
</evidence>
<feature type="transmembrane region" description="Helical" evidence="7">
    <location>
        <begin position="147"/>
        <end position="171"/>
    </location>
</feature>
<protein>
    <recommendedName>
        <fullName evidence="7">TRAP transporter large permease protein</fullName>
    </recommendedName>
</protein>
<feature type="transmembrane region" description="Helical" evidence="7">
    <location>
        <begin position="177"/>
        <end position="202"/>
    </location>
</feature>
<dbReference type="AlphaFoldDB" id="A0A059KL53"/>
<evidence type="ECO:0000256" key="7">
    <source>
        <dbReference type="RuleBase" id="RU369079"/>
    </source>
</evidence>
<feature type="transmembrane region" description="Helical" evidence="7">
    <location>
        <begin position="366"/>
        <end position="391"/>
    </location>
</feature>
<keyword evidence="5 7" id="KW-1133">Transmembrane helix</keyword>
<dbReference type="RefSeq" id="WP_051631975.1">
    <property type="nucleotide sequence ID" value="NZ_AZRA01000063.1"/>
</dbReference>
<evidence type="ECO:0000256" key="6">
    <source>
        <dbReference type="ARBA" id="ARBA00023136"/>
    </source>
</evidence>
<keyword evidence="2" id="KW-1003">Cell membrane</keyword>
<comment type="subcellular location">
    <subcellularLocation>
        <location evidence="1 7">Cell inner membrane</location>
        <topology evidence="1 7">Multi-pass membrane protein</topology>
    </subcellularLocation>
</comment>
<feature type="transmembrane region" description="Helical" evidence="7">
    <location>
        <begin position="12"/>
        <end position="45"/>
    </location>
</feature>
<dbReference type="eggNOG" id="COG1593">
    <property type="taxonomic scope" value="Bacteria"/>
</dbReference>
<dbReference type="PANTHER" id="PTHR33362:SF4">
    <property type="entry name" value="2,3-DIKETO-L-GULONATE TRAP TRANSPORTER LARGE PERMEASE PROTEIN YIAN"/>
    <property type="match status" value="1"/>
</dbReference>
<comment type="similarity">
    <text evidence="7">Belongs to the TRAP transporter large permease family.</text>
</comment>
<gene>
    <name evidence="9" type="ORF">X805_24990</name>
</gene>
<feature type="transmembrane region" description="Helical" evidence="7">
    <location>
        <begin position="105"/>
        <end position="135"/>
    </location>
</feature>
<evidence type="ECO:0000256" key="3">
    <source>
        <dbReference type="ARBA" id="ARBA00022519"/>
    </source>
</evidence>
<sequence length="435" mass="45599">MEFLGLTPEAQAFVVFCVGMLVLMGIGMNMGLALVLTGAGMAWVLGFWDAQLLAQNLVGGVDSFALLAVPFFVLAGELMNAGGISRRIIDMAQAWVGHVRGGLGYVAIGAAVLMASMSGSALADTAALATILLPMMRDRGYPMHTSGGLLASGGIIAPIIPPSMPFVIYGVTTNTSISALFLSGIVPGLIMGAGLILAWRWVLRGIDLPAEPKVPLAERLKITGRAFWALMMPLIIIGGMKSGVFTPTEAAVVAAMYALVVALFIHREMRLPELLPVLVNAGRTTAVVMFLCAGAQVASYMITLADLPGVLTGWLGGLVESPRLLMAVMMIVLVLIGTALDLTPTILIFAPVMLPIAVKAGIDPVYFGLMFVLNGAIGLITPPVGTVLNVVAGVGRMPLAQVVRGVNPFLLTYALILALFVVFPQIVTAPLVWLR</sequence>
<evidence type="ECO:0000313" key="10">
    <source>
        <dbReference type="Proteomes" id="UP000026714"/>
    </source>
</evidence>
<dbReference type="PANTHER" id="PTHR33362">
    <property type="entry name" value="SIALIC ACID TRAP TRANSPORTER PERMEASE PROTEIN SIAT-RELATED"/>
    <property type="match status" value="1"/>
</dbReference>
<evidence type="ECO:0000259" key="8">
    <source>
        <dbReference type="Pfam" id="PF06808"/>
    </source>
</evidence>
<feature type="transmembrane region" description="Helical" evidence="7">
    <location>
        <begin position="325"/>
        <end position="354"/>
    </location>
</feature>
<feature type="transmembrane region" description="Helical" evidence="7">
    <location>
        <begin position="57"/>
        <end position="76"/>
    </location>
</feature>
<proteinExistence type="inferred from homology"/>
<reference evidence="9 10" key="1">
    <citation type="journal article" date="2014" name="FEMS Microbiol. Ecol.">
        <title>Sphaerotilus natans encrusted with nanoball-shaped Fe(III) oxide minerals formed by nitrate-reducing mixotrophic Fe(II) oxidation.</title>
        <authorList>
            <person name="Park S."/>
            <person name="Kim D.H."/>
            <person name="Lee J.H."/>
            <person name="Hur H.G."/>
        </authorList>
    </citation>
    <scope>NUCLEOTIDE SEQUENCE [LARGE SCALE GENOMIC DNA]</scope>
    <source>
        <strain evidence="9 10">DSM 6575</strain>
    </source>
</reference>
<keyword evidence="10" id="KW-1185">Reference proteome</keyword>
<dbReference type="InterPro" id="IPR010656">
    <property type="entry name" value="DctM"/>
</dbReference>
<dbReference type="EMBL" id="AZRA01000063">
    <property type="protein sequence ID" value="KDB51934.1"/>
    <property type="molecule type" value="Genomic_DNA"/>
</dbReference>
<dbReference type="NCBIfam" id="TIGR00786">
    <property type="entry name" value="dctM"/>
    <property type="match status" value="1"/>
</dbReference>
<keyword evidence="7" id="KW-0813">Transport</keyword>
<evidence type="ECO:0000256" key="1">
    <source>
        <dbReference type="ARBA" id="ARBA00004429"/>
    </source>
</evidence>
<evidence type="ECO:0000256" key="4">
    <source>
        <dbReference type="ARBA" id="ARBA00022692"/>
    </source>
</evidence>
<comment type="subunit">
    <text evidence="7">The complex comprises the extracytoplasmic solute receptor protein and the two transmembrane proteins.</text>
</comment>
<feature type="domain" description="TRAP C4-dicarboxylate transport system permease DctM subunit" evidence="8">
    <location>
        <begin position="18"/>
        <end position="426"/>
    </location>
</feature>
<feature type="transmembrane region" description="Helical" evidence="7">
    <location>
        <begin position="246"/>
        <end position="265"/>
    </location>
</feature>
<dbReference type="GO" id="GO:0005886">
    <property type="term" value="C:plasma membrane"/>
    <property type="evidence" value="ECO:0007669"/>
    <property type="project" value="UniProtKB-SubCell"/>
</dbReference>
<dbReference type="Pfam" id="PF06808">
    <property type="entry name" value="DctM"/>
    <property type="match status" value="1"/>
</dbReference>
<keyword evidence="6 7" id="KW-0472">Membrane</keyword>
<keyword evidence="4 7" id="KW-0812">Transmembrane</keyword>
<organism evidence="9 10">
    <name type="scientific">Sphaerotilus natans subsp. natans DSM 6575</name>
    <dbReference type="NCBI Taxonomy" id="1286631"/>
    <lineage>
        <taxon>Bacteria</taxon>
        <taxon>Pseudomonadati</taxon>
        <taxon>Pseudomonadota</taxon>
        <taxon>Betaproteobacteria</taxon>
        <taxon>Burkholderiales</taxon>
        <taxon>Sphaerotilaceae</taxon>
        <taxon>Sphaerotilus</taxon>
    </lineage>
</organism>
<comment type="caution">
    <text evidence="9">The sequence shown here is derived from an EMBL/GenBank/DDBJ whole genome shotgun (WGS) entry which is preliminary data.</text>
</comment>
<evidence type="ECO:0000256" key="2">
    <source>
        <dbReference type="ARBA" id="ARBA00022475"/>
    </source>
</evidence>
<comment type="function">
    <text evidence="7">Part of the tripartite ATP-independent periplasmic (TRAP) transport system.</text>
</comment>
<keyword evidence="3 7" id="KW-0997">Cell inner membrane</keyword>
<feature type="transmembrane region" description="Helical" evidence="7">
    <location>
        <begin position="411"/>
        <end position="434"/>
    </location>
</feature>
<dbReference type="PIRSF" id="PIRSF006066">
    <property type="entry name" value="HI0050"/>
    <property type="match status" value="1"/>
</dbReference>
<evidence type="ECO:0000313" key="9">
    <source>
        <dbReference type="EMBL" id="KDB51934.1"/>
    </source>
</evidence>
<dbReference type="PATRIC" id="fig|1286631.3.peg.2445"/>
<dbReference type="GO" id="GO:0022857">
    <property type="term" value="F:transmembrane transporter activity"/>
    <property type="evidence" value="ECO:0007669"/>
    <property type="project" value="UniProtKB-UniRule"/>
</dbReference>
<accession>A0A059KL53</accession>
<name>A0A059KL53_9BURK</name>